<dbReference type="SMART" id="SM00850">
    <property type="entry name" value="LytTR"/>
    <property type="match status" value="1"/>
</dbReference>
<evidence type="ECO:0000259" key="2">
    <source>
        <dbReference type="PROSITE" id="PS50110"/>
    </source>
</evidence>
<dbReference type="Pfam" id="PF00072">
    <property type="entry name" value="Response_reg"/>
    <property type="match status" value="1"/>
</dbReference>
<dbReference type="AlphaFoldDB" id="G0LC74"/>
<dbReference type="PROSITE" id="PS50930">
    <property type="entry name" value="HTH_LYTTR"/>
    <property type="match status" value="1"/>
</dbReference>
<dbReference type="InterPro" id="IPR007492">
    <property type="entry name" value="LytTR_DNA-bd_dom"/>
</dbReference>
<evidence type="ECO:0000313" key="5">
    <source>
        <dbReference type="Proteomes" id="UP000008898"/>
    </source>
</evidence>
<proteinExistence type="predicted"/>
<dbReference type="Gene3D" id="2.40.50.1020">
    <property type="entry name" value="LytTr DNA-binding domain"/>
    <property type="match status" value="1"/>
</dbReference>
<dbReference type="KEGG" id="zga:ZOBELLIA_2557"/>
<dbReference type="Gene3D" id="3.40.50.2300">
    <property type="match status" value="1"/>
</dbReference>
<accession>G0LC74</accession>
<sequence>MKTIKCLVIDDEELARGLLKTYIGRLGFLQFVDEMANPLDALGLMKDEKIDLLFLDIQMPEIKGTDFVKLIPDGVQVIFTTAYSEYALQGYELNVVDYLLKPITFERFLLAVNKVKAKIEDSGKTGEMLSDSLTVKSGYDLHKVKYDDLLYIESDSEYVNFYLEDKKLMSLQSLKKLTELLPSDRFMRVHRSYIVNKTKVTTLKGRDIFIGKTEIPVSAQYFEAVKKELFE</sequence>
<dbReference type="PROSITE" id="PS50110">
    <property type="entry name" value="RESPONSE_REGULATORY"/>
    <property type="match status" value="1"/>
</dbReference>
<dbReference type="OrthoDB" id="2168082at2"/>
<reference evidence="5" key="1">
    <citation type="submission" date="2009-07" db="EMBL/GenBank/DDBJ databases">
        <title>Complete genome sequence of Zobellia galactanivorans Dsij.</title>
        <authorList>
            <consortium name="Genoscope - CEA"/>
        </authorList>
    </citation>
    <scope>NUCLEOTIDE SEQUENCE [LARGE SCALE GENOMIC DNA]</scope>
    <source>
        <strain evidence="5">DSM 12802 / CCUG 47099 / CIP 106680 / NCIMB 13871 / Dsij</strain>
    </source>
</reference>
<dbReference type="SMART" id="SM00448">
    <property type="entry name" value="REC"/>
    <property type="match status" value="1"/>
</dbReference>
<keyword evidence="1" id="KW-0597">Phosphoprotein</keyword>
<reference evidence="4 5" key="2">
    <citation type="journal article" date="2012" name="Environ. Microbiol.">
        <title>Characterization of the first alginolytic operons in a marine bacterium: from their emergence in marine Flavobacteriia to their independent transfers to marine Proteobacteria and human gut Bacteroides.</title>
        <authorList>
            <person name="Thomas F."/>
            <person name="Barbeyron T."/>
            <person name="Tonon T."/>
            <person name="Genicot S."/>
            <person name="Czjzek M."/>
            <person name="Michel G."/>
        </authorList>
    </citation>
    <scope>NUCLEOTIDE SEQUENCE [LARGE SCALE GENOMIC DNA]</scope>
    <source>
        <strain evidence="5">DSM 12802 / CCUG 47099 / CIP 106680 / NCIMB 13871 / Dsij</strain>
    </source>
</reference>
<dbReference type="PATRIC" id="fig|63186.3.peg.2517"/>
<dbReference type="PANTHER" id="PTHR37299">
    <property type="entry name" value="TRANSCRIPTIONAL REGULATOR-RELATED"/>
    <property type="match status" value="1"/>
</dbReference>
<feature type="domain" description="HTH LytTR-type" evidence="3">
    <location>
        <begin position="133"/>
        <end position="231"/>
    </location>
</feature>
<evidence type="ECO:0000256" key="1">
    <source>
        <dbReference type="PROSITE-ProRule" id="PRU00169"/>
    </source>
</evidence>
<feature type="domain" description="Response regulatory" evidence="2">
    <location>
        <begin position="5"/>
        <end position="116"/>
    </location>
</feature>
<dbReference type="GO" id="GO:0003677">
    <property type="term" value="F:DNA binding"/>
    <property type="evidence" value="ECO:0007669"/>
    <property type="project" value="InterPro"/>
</dbReference>
<organism evidence="4 5">
    <name type="scientific">Zobellia galactanivorans (strain DSM 12802 / CCUG 47099 / CIP 106680 / NCIMB 13871 / Dsij)</name>
    <dbReference type="NCBI Taxonomy" id="63186"/>
    <lineage>
        <taxon>Bacteria</taxon>
        <taxon>Pseudomonadati</taxon>
        <taxon>Bacteroidota</taxon>
        <taxon>Flavobacteriia</taxon>
        <taxon>Flavobacteriales</taxon>
        <taxon>Flavobacteriaceae</taxon>
        <taxon>Zobellia</taxon>
    </lineage>
</organism>
<dbReference type="Pfam" id="PF04397">
    <property type="entry name" value="LytTR"/>
    <property type="match status" value="1"/>
</dbReference>
<dbReference type="InterPro" id="IPR001789">
    <property type="entry name" value="Sig_transdc_resp-reg_receiver"/>
</dbReference>
<protein>
    <submittedName>
        <fullName evidence="4">Two-component system-Response regulator</fullName>
    </submittedName>
</protein>
<dbReference type="InterPro" id="IPR046947">
    <property type="entry name" value="LytR-like"/>
</dbReference>
<feature type="modified residue" description="4-aspartylphosphate" evidence="1">
    <location>
        <position position="56"/>
    </location>
</feature>
<dbReference type="SUPFAM" id="SSF52172">
    <property type="entry name" value="CheY-like"/>
    <property type="match status" value="1"/>
</dbReference>
<dbReference type="STRING" id="63186.ZOBELLIA_2557"/>
<dbReference type="HOGENOM" id="CLU_000445_14_1_10"/>
<keyword evidence="5" id="KW-1185">Reference proteome</keyword>
<evidence type="ECO:0000313" key="4">
    <source>
        <dbReference type="EMBL" id="CAZ96707.1"/>
    </source>
</evidence>
<dbReference type="Proteomes" id="UP000008898">
    <property type="component" value="Chromosome"/>
</dbReference>
<dbReference type="GO" id="GO:0000156">
    <property type="term" value="F:phosphorelay response regulator activity"/>
    <property type="evidence" value="ECO:0007669"/>
    <property type="project" value="InterPro"/>
</dbReference>
<dbReference type="PANTHER" id="PTHR37299:SF1">
    <property type="entry name" value="STAGE 0 SPORULATION PROTEIN A HOMOLOG"/>
    <property type="match status" value="1"/>
</dbReference>
<name>G0LC74_ZOBGA</name>
<gene>
    <name evidence="4" type="ordered locus">zobellia_2557</name>
</gene>
<dbReference type="RefSeq" id="WP_013993903.1">
    <property type="nucleotide sequence ID" value="NC_015844.1"/>
</dbReference>
<evidence type="ECO:0000259" key="3">
    <source>
        <dbReference type="PROSITE" id="PS50930"/>
    </source>
</evidence>
<dbReference type="InterPro" id="IPR011006">
    <property type="entry name" value="CheY-like_superfamily"/>
</dbReference>
<dbReference type="EMBL" id="FP476056">
    <property type="protein sequence ID" value="CAZ96707.1"/>
    <property type="molecule type" value="Genomic_DNA"/>
</dbReference>